<accession>A0AA87RIF6</accession>
<protein>
    <submittedName>
        <fullName evidence="1">Uncharacterized protein</fullName>
    </submittedName>
</protein>
<dbReference type="RefSeq" id="WP_146793796.1">
    <property type="nucleotide sequence ID" value="NZ_BJUU01000006.1"/>
</dbReference>
<keyword evidence="2" id="KW-1185">Reference proteome</keyword>
<dbReference type="EMBL" id="BJUU01000006">
    <property type="protein sequence ID" value="GEK79943.1"/>
    <property type="molecule type" value="Genomic_DNA"/>
</dbReference>
<organism evidence="1 2">
    <name type="scientific">Agrococcus baldri</name>
    <dbReference type="NCBI Taxonomy" id="153730"/>
    <lineage>
        <taxon>Bacteria</taxon>
        <taxon>Bacillati</taxon>
        <taxon>Actinomycetota</taxon>
        <taxon>Actinomycetes</taxon>
        <taxon>Micrococcales</taxon>
        <taxon>Microbacteriaceae</taxon>
        <taxon>Agrococcus</taxon>
    </lineage>
</organism>
<gene>
    <name evidence="1" type="ORF">ABA31_12940</name>
</gene>
<dbReference type="Proteomes" id="UP000321749">
    <property type="component" value="Unassembled WGS sequence"/>
</dbReference>
<name>A0AA87RIF6_9MICO</name>
<evidence type="ECO:0000313" key="1">
    <source>
        <dbReference type="EMBL" id="GEK79943.1"/>
    </source>
</evidence>
<proteinExistence type="predicted"/>
<evidence type="ECO:0000313" key="2">
    <source>
        <dbReference type="Proteomes" id="UP000321749"/>
    </source>
</evidence>
<dbReference type="AlphaFoldDB" id="A0AA87RIF6"/>
<comment type="caution">
    <text evidence="1">The sequence shown here is derived from an EMBL/GenBank/DDBJ whole genome shotgun (WGS) entry which is preliminary data.</text>
</comment>
<sequence length="333" mass="36178">MAGPLRVEHDVGLARWLPDALADDGTIAVVVPPIFEAYARILHPATLDMPTGETDAWGAPQYASREITWDEAASLIGDRLGERQPWTLWLSRFGEVGYDSPEHGRMVDGHVVPEDTVLPSGVRVPAGSRIQDPEGSDVPLPLLAALAELLVDEHGDAEVLTAAWEGSGLDPSGTSAFFLFDEGMSEREQRREAKRLQAELHAARLASIDPEVTAAMRASEVLGLPREGQGRGHVLLRARLATFRDPRWVESAGLGWIRGGQPEHPDERGRTPNAMWPVEPAAAPAWFVATELDLDCTLVGGSARLIDRLLADPALETERIRPTDTLVDSAAQR</sequence>
<reference evidence="1 2" key="1">
    <citation type="submission" date="2019-07" db="EMBL/GenBank/DDBJ databases">
        <title>Whole genome shotgun sequence of Agrococcus baldri NBRC 103055.</title>
        <authorList>
            <person name="Hosoyama A."/>
            <person name="Uohara A."/>
            <person name="Ohji S."/>
            <person name="Ichikawa N."/>
        </authorList>
    </citation>
    <scope>NUCLEOTIDE SEQUENCE [LARGE SCALE GENOMIC DNA]</scope>
    <source>
        <strain evidence="1 2">NBRC 103055</strain>
    </source>
</reference>